<dbReference type="EMBL" id="FMBA01000026">
    <property type="protein sequence ID" value="SCC11077.1"/>
    <property type="molecule type" value="Genomic_DNA"/>
</dbReference>
<accession>A0A1C4BW39</accession>
<dbReference type="InterPro" id="IPR009826">
    <property type="entry name" value="DNA_circ_N"/>
</dbReference>
<protein>
    <submittedName>
        <fullName evidence="3">Mu-like prophage DNA circulation protein</fullName>
    </submittedName>
</protein>
<name>A0A1C4BW39_9GAMM</name>
<proteinExistence type="predicted"/>
<feature type="domain" description="DNA circulation N-terminal" evidence="2">
    <location>
        <begin position="15"/>
        <end position="101"/>
    </location>
</feature>
<keyword evidence="4" id="KW-1185">Reference proteome</keyword>
<evidence type="ECO:0000259" key="2">
    <source>
        <dbReference type="Pfam" id="PF07157"/>
    </source>
</evidence>
<feature type="compositionally biased region" description="Polar residues" evidence="1">
    <location>
        <begin position="334"/>
        <end position="350"/>
    </location>
</feature>
<organism evidence="3 4">
    <name type="scientific">Gilliamella intestini</name>
    <dbReference type="NCBI Taxonomy" id="1798183"/>
    <lineage>
        <taxon>Bacteria</taxon>
        <taxon>Pseudomonadati</taxon>
        <taxon>Pseudomonadota</taxon>
        <taxon>Gammaproteobacteria</taxon>
        <taxon>Orbales</taxon>
        <taxon>Orbaceae</taxon>
        <taxon>Gilliamella</taxon>
    </lineage>
</organism>
<dbReference type="Proteomes" id="UP000199698">
    <property type="component" value="Unassembled WGS sequence"/>
</dbReference>
<dbReference type="OrthoDB" id="378644at2"/>
<dbReference type="AlphaFoldDB" id="A0A1C4BW39"/>
<dbReference type="STRING" id="1798183.GA0061080_102610"/>
<feature type="region of interest" description="Disordered" evidence="1">
    <location>
        <begin position="319"/>
        <end position="350"/>
    </location>
</feature>
<sequence length="461" mass="50787">MSFMSFMNLNWLNNLLPASFRGVPFQVSGTSSEFGRRNQTHEYPFRDVPYTEDLGRSARKNKIDAFVVGDDHKEQAEKLVEAIEEEGAGILIHPILGELNVNIVGTATVSNSVENGRMSVISFSFVEAGELIFPDSSVATDDVVDENADNVDQALLDAFEDFDLIDAPDFVQHSILDDTVSILNDIADAYNAITPYVNDAVKILNGDLSPILGAGGSAIINSIKHVWTSATKFSNSINGLIARAKVFNGISFIKSILPGAIWSTDSKSTKKRKKNQNLINTAIRVTALTEASRIIASLPKQVEDKRKQAFAPVALESTKGKKEHSFDQDHTLPTHHSTANITNTPVSTSSTVEKSNTISFDDLLDIKESINESFDKELSRTEHDGLYIALVKLKAAVNQDINARLIKIEKTIVYIPNEVLPDLVLAHYLYNNATRCDDISIRNNILHPGFIPVKELRVPKP</sequence>
<dbReference type="RefSeq" id="WP_091123688.1">
    <property type="nucleotide sequence ID" value="NZ_FMBA01000026.1"/>
</dbReference>
<evidence type="ECO:0000313" key="4">
    <source>
        <dbReference type="Proteomes" id="UP000199698"/>
    </source>
</evidence>
<gene>
    <name evidence="3" type="ORF">GA0061080_102610</name>
</gene>
<evidence type="ECO:0000313" key="3">
    <source>
        <dbReference type="EMBL" id="SCC11077.1"/>
    </source>
</evidence>
<reference evidence="4" key="1">
    <citation type="submission" date="2016-08" db="EMBL/GenBank/DDBJ databases">
        <authorList>
            <person name="Varghese N."/>
            <person name="Submissions Spin"/>
        </authorList>
    </citation>
    <scope>NUCLEOTIDE SEQUENCE [LARGE SCALE GENOMIC DNA]</scope>
    <source>
        <strain evidence="4">R-53144</strain>
    </source>
</reference>
<dbReference type="Pfam" id="PF07157">
    <property type="entry name" value="DNA_circ_N"/>
    <property type="match status" value="1"/>
</dbReference>
<evidence type="ECO:0000256" key="1">
    <source>
        <dbReference type="SAM" id="MobiDB-lite"/>
    </source>
</evidence>
<feature type="compositionally biased region" description="Basic and acidic residues" evidence="1">
    <location>
        <begin position="319"/>
        <end position="332"/>
    </location>
</feature>